<accession>A0ABS4JRV4</accession>
<sequence>MISAVIGIVILGAALLLPNVVALRTAIAGPDERQAARMAAAKAAPARPRRTFPAPKLLRRGYLWKALSPLVFALTVMFGIAIGGTTGYVLMGLGLLNVLLGLWGWGDYVRGQAGKR</sequence>
<dbReference type="EMBL" id="JAGGLG010000011">
    <property type="protein sequence ID" value="MBP2018269.1"/>
    <property type="molecule type" value="Genomic_DNA"/>
</dbReference>
<evidence type="ECO:0000313" key="3">
    <source>
        <dbReference type="Proteomes" id="UP001519289"/>
    </source>
</evidence>
<proteinExistence type="predicted"/>
<keyword evidence="3" id="KW-1185">Reference proteome</keyword>
<feature type="transmembrane region" description="Helical" evidence="1">
    <location>
        <begin position="62"/>
        <end position="81"/>
    </location>
</feature>
<keyword evidence="1" id="KW-1133">Transmembrane helix</keyword>
<organism evidence="2 3">
    <name type="scientific">Symbiobacterium terraclitae</name>
    <dbReference type="NCBI Taxonomy" id="557451"/>
    <lineage>
        <taxon>Bacteria</taxon>
        <taxon>Bacillati</taxon>
        <taxon>Bacillota</taxon>
        <taxon>Clostridia</taxon>
        <taxon>Eubacteriales</taxon>
        <taxon>Symbiobacteriaceae</taxon>
        <taxon>Symbiobacterium</taxon>
    </lineage>
</organism>
<name>A0ABS4JRV4_9FIRM</name>
<keyword evidence="1" id="KW-0812">Transmembrane</keyword>
<feature type="transmembrane region" description="Helical" evidence="1">
    <location>
        <begin position="88"/>
        <end position="106"/>
    </location>
</feature>
<evidence type="ECO:0000313" key="2">
    <source>
        <dbReference type="EMBL" id="MBP2018269.1"/>
    </source>
</evidence>
<dbReference type="Proteomes" id="UP001519289">
    <property type="component" value="Unassembled WGS sequence"/>
</dbReference>
<protein>
    <submittedName>
        <fullName evidence="2">Uncharacterized protein</fullName>
    </submittedName>
</protein>
<evidence type="ECO:0000256" key="1">
    <source>
        <dbReference type="SAM" id="Phobius"/>
    </source>
</evidence>
<dbReference type="RefSeq" id="WP_209466401.1">
    <property type="nucleotide sequence ID" value="NZ_JAGGLG010000011.1"/>
</dbReference>
<gene>
    <name evidence="2" type="ORF">J2Z79_001670</name>
</gene>
<comment type="caution">
    <text evidence="2">The sequence shown here is derived from an EMBL/GenBank/DDBJ whole genome shotgun (WGS) entry which is preliminary data.</text>
</comment>
<reference evidence="2 3" key="1">
    <citation type="submission" date="2021-03" db="EMBL/GenBank/DDBJ databases">
        <title>Genomic Encyclopedia of Type Strains, Phase IV (KMG-IV): sequencing the most valuable type-strain genomes for metagenomic binning, comparative biology and taxonomic classification.</title>
        <authorList>
            <person name="Goeker M."/>
        </authorList>
    </citation>
    <scope>NUCLEOTIDE SEQUENCE [LARGE SCALE GENOMIC DNA]</scope>
    <source>
        <strain evidence="2 3">DSM 27138</strain>
    </source>
</reference>
<keyword evidence="1" id="KW-0472">Membrane</keyword>